<dbReference type="GO" id="GO:0044772">
    <property type="term" value="P:mitotic cell cycle phase transition"/>
    <property type="evidence" value="ECO:0007669"/>
    <property type="project" value="InterPro"/>
</dbReference>
<dbReference type="InterPro" id="IPR048258">
    <property type="entry name" value="Cyclins_cyclin-box"/>
</dbReference>
<keyword evidence="1" id="KW-0132">Cell division</keyword>
<evidence type="ECO:0000259" key="7">
    <source>
        <dbReference type="SMART" id="SM01332"/>
    </source>
</evidence>
<evidence type="ECO:0000256" key="3">
    <source>
        <dbReference type="ARBA" id="ARBA00023306"/>
    </source>
</evidence>
<dbReference type="Pfam" id="PF00134">
    <property type="entry name" value="Cyclin_N"/>
    <property type="match status" value="1"/>
</dbReference>
<dbReference type="GO" id="GO:0051301">
    <property type="term" value="P:cell division"/>
    <property type="evidence" value="ECO:0007669"/>
    <property type="project" value="UniProtKB-KW"/>
</dbReference>
<dbReference type="GO" id="GO:0016538">
    <property type="term" value="F:cyclin-dependent protein serine/threonine kinase regulator activity"/>
    <property type="evidence" value="ECO:0007669"/>
    <property type="project" value="InterPro"/>
</dbReference>
<dbReference type="SMART" id="SM00385">
    <property type="entry name" value="CYCLIN"/>
    <property type="match status" value="2"/>
</dbReference>
<reference evidence="8 9" key="1">
    <citation type="journal article" date="2017" name="Curr. Biol.">
        <title>Genome architecture and evolution of a unichromosomal asexual nematode.</title>
        <authorList>
            <person name="Fradin H."/>
            <person name="Zegar C."/>
            <person name="Gutwein M."/>
            <person name="Lucas J."/>
            <person name="Kovtun M."/>
            <person name="Corcoran D."/>
            <person name="Baugh L.R."/>
            <person name="Kiontke K."/>
            <person name="Gunsalus K."/>
            <person name="Fitch D.H."/>
            <person name="Piano F."/>
        </authorList>
    </citation>
    <scope>NUCLEOTIDE SEQUENCE [LARGE SCALE GENOMIC DNA]</scope>
    <source>
        <strain evidence="8">PF1309</strain>
    </source>
</reference>
<organism evidence="8 9">
    <name type="scientific">Diploscapter pachys</name>
    <dbReference type="NCBI Taxonomy" id="2018661"/>
    <lineage>
        <taxon>Eukaryota</taxon>
        <taxon>Metazoa</taxon>
        <taxon>Ecdysozoa</taxon>
        <taxon>Nematoda</taxon>
        <taxon>Chromadorea</taxon>
        <taxon>Rhabditida</taxon>
        <taxon>Rhabditina</taxon>
        <taxon>Rhabditomorpha</taxon>
        <taxon>Rhabditoidea</taxon>
        <taxon>Rhabditidae</taxon>
        <taxon>Diploscapter</taxon>
    </lineage>
</organism>
<proteinExistence type="inferred from homology"/>
<evidence type="ECO:0000256" key="4">
    <source>
        <dbReference type="RuleBase" id="RU000383"/>
    </source>
</evidence>
<feature type="domain" description="Cyclin-like" evidence="6">
    <location>
        <begin position="258"/>
        <end position="341"/>
    </location>
</feature>
<comment type="similarity">
    <text evidence="4">Belongs to the cyclin family.</text>
</comment>
<keyword evidence="2 4" id="KW-0195">Cyclin</keyword>
<dbReference type="Proteomes" id="UP000218231">
    <property type="component" value="Unassembled WGS sequence"/>
</dbReference>
<dbReference type="AlphaFoldDB" id="A0A2A2J5G8"/>
<dbReference type="PANTHER" id="PTHR10177">
    <property type="entry name" value="CYCLINS"/>
    <property type="match status" value="1"/>
</dbReference>
<evidence type="ECO:0000256" key="1">
    <source>
        <dbReference type="ARBA" id="ARBA00022618"/>
    </source>
</evidence>
<evidence type="ECO:0000256" key="2">
    <source>
        <dbReference type="ARBA" id="ARBA00023127"/>
    </source>
</evidence>
<feature type="domain" description="Cyclin-like" evidence="6">
    <location>
        <begin position="160"/>
        <end position="245"/>
    </location>
</feature>
<dbReference type="InterPro" id="IPR039361">
    <property type="entry name" value="Cyclin"/>
</dbReference>
<dbReference type="InterPro" id="IPR006671">
    <property type="entry name" value="Cyclin_N"/>
</dbReference>
<dbReference type="FunFam" id="1.10.472.10:FF:000001">
    <property type="entry name" value="G2/mitotic-specific cyclin"/>
    <property type="match status" value="1"/>
</dbReference>
<evidence type="ECO:0000313" key="8">
    <source>
        <dbReference type="EMBL" id="PAV56864.1"/>
    </source>
</evidence>
<protein>
    <submittedName>
        <fullName evidence="8">Uncharacterized protein</fullName>
    </submittedName>
</protein>
<dbReference type="CDD" id="cd20537">
    <property type="entry name" value="CYCLIN_CCNO-like_rpt2"/>
    <property type="match status" value="1"/>
</dbReference>
<name>A0A2A2J5G8_9BILA</name>
<keyword evidence="3" id="KW-0131">Cell cycle</keyword>
<dbReference type="InterPro" id="IPR004367">
    <property type="entry name" value="Cyclin_C-dom"/>
</dbReference>
<dbReference type="STRING" id="2018661.A0A2A2J5G8"/>
<feature type="compositionally biased region" description="Polar residues" evidence="5">
    <location>
        <begin position="7"/>
        <end position="21"/>
    </location>
</feature>
<evidence type="ECO:0000256" key="5">
    <source>
        <dbReference type="SAM" id="MobiDB-lite"/>
    </source>
</evidence>
<dbReference type="InterPro" id="IPR036915">
    <property type="entry name" value="Cyclin-like_sf"/>
</dbReference>
<dbReference type="InterPro" id="IPR046965">
    <property type="entry name" value="Cyclin_A/B-like"/>
</dbReference>
<dbReference type="PIRSF" id="PIRSF001771">
    <property type="entry name" value="Cyclin_A_B_D_E"/>
    <property type="match status" value="1"/>
</dbReference>
<feature type="compositionally biased region" description="Basic and acidic residues" evidence="5">
    <location>
        <begin position="22"/>
        <end position="69"/>
    </location>
</feature>
<evidence type="ECO:0000313" key="9">
    <source>
        <dbReference type="Proteomes" id="UP000218231"/>
    </source>
</evidence>
<gene>
    <name evidence="8" type="ORF">WR25_20669</name>
</gene>
<feature type="domain" description="Cyclin C-terminal" evidence="7">
    <location>
        <begin position="254"/>
        <end position="373"/>
    </location>
</feature>
<dbReference type="SMART" id="SM01332">
    <property type="entry name" value="Cyclin_C"/>
    <property type="match status" value="1"/>
</dbReference>
<comment type="caution">
    <text evidence="8">The sequence shown here is derived from an EMBL/GenBank/DDBJ whole genome shotgun (WGS) entry which is preliminary data.</text>
</comment>
<feature type="region of interest" description="Disordered" evidence="5">
    <location>
        <begin position="1"/>
        <end position="72"/>
    </location>
</feature>
<dbReference type="InterPro" id="IPR013763">
    <property type="entry name" value="Cyclin-like_dom"/>
</dbReference>
<dbReference type="EMBL" id="LIAE01010673">
    <property type="protein sequence ID" value="PAV56864.1"/>
    <property type="molecule type" value="Genomic_DNA"/>
</dbReference>
<dbReference type="Gene3D" id="1.10.472.10">
    <property type="entry name" value="Cyclin-like"/>
    <property type="match status" value="2"/>
</dbReference>
<dbReference type="OrthoDB" id="5590282at2759"/>
<sequence>MERRTTRLQTVNPNTRANDASQDNRNKVDAVKDKLAMRRPLGEHPNNKNTTETHKTIQNQKTKEVKESGKSASSVSVAAASMTISGKSTTSARQQLQQTHTLVQAYANPKYRKAVVDVVGFDVDIFNYLLTYEKSEDFAVDNMYILSTQLQPKMRSILIDWIVQVQQRFSLLPDTLHLTVFLLDKFLSVARDVTKTELQLVGTTCMFIASKFEEMYPPVLSDFEYMADNAFAKRDIIRMEMRILDAVGFNLGRPNSLQFLEWYCIALGVDMKKVVIQRARYFNELCLLDASLAHLYPSQVSAASLYLALHVAQEDDVSKQMAKLAKMTDEEMKTIAELCAGAIIRVMSQQKLAAIRTKYQSSKFSEASKMSQAETEHLRSLIPRYDLDSAVTAKNHGGI</sequence>
<accession>A0A2A2J5G8</accession>
<keyword evidence="9" id="KW-1185">Reference proteome</keyword>
<dbReference type="SUPFAM" id="SSF47954">
    <property type="entry name" value="Cyclin-like"/>
    <property type="match status" value="2"/>
</dbReference>
<dbReference type="PROSITE" id="PS00292">
    <property type="entry name" value="CYCLINS"/>
    <property type="match status" value="1"/>
</dbReference>
<dbReference type="Pfam" id="PF02984">
    <property type="entry name" value="Cyclin_C"/>
    <property type="match status" value="1"/>
</dbReference>
<evidence type="ECO:0000259" key="6">
    <source>
        <dbReference type="SMART" id="SM00385"/>
    </source>
</evidence>